<dbReference type="GO" id="GO:0005681">
    <property type="term" value="C:spliceosomal complex"/>
    <property type="evidence" value="ECO:0007669"/>
    <property type="project" value="UniProtKB-KW"/>
</dbReference>
<evidence type="ECO:0000313" key="11">
    <source>
        <dbReference type="Ensembl" id="ENSSSCP00025007620.1"/>
    </source>
</evidence>
<dbReference type="Proteomes" id="UP000694720">
    <property type="component" value="Unplaced"/>
</dbReference>
<feature type="compositionally biased region" description="Basic and acidic residues" evidence="10">
    <location>
        <begin position="348"/>
        <end position="389"/>
    </location>
</feature>
<dbReference type="Gene3D" id="3.40.50.1910">
    <property type="match status" value="1"/>
</dbReference>
<comment type="similarity">
    <text evidence="3">Belongs to the STXBP/unc-18/SEC1 family.</text>
</comment>
<dbReference type="Ensembl" id="ENSSSCT00035062769.1">
    <property type="protein sequence ID" value="ENSSSCP00035025381.1"/>
    <property type="gene ID" value="ENSSSCG00035047159.1"/>
</dbReference>
<evidence type="ECO:0000256" key="4">
    <source>
        <dbReference type="ARBA" id="ARBA00022448"/>
    </source>
</evidence>
<dbReference type="InterPro" id="IPR036045">
    <property type="entry name" value="Sec1-like_sf"/>
</dbReference>
<accession>A0A8D1A1Q0</accession>
<sequence length="976" mass="112515">MANNSPALTGNSQPQHQAAAAAAQQQQQCGGGGGGGATKPAVSGKQGNVLPLWGNEKTMNLNPMILTNILSSPYFKVQLYELKTYHEVVDEIYFKVTHVEPWEKGSRKTAGQTGMCGGVRGVGTGGIVSTAFCLLYKLFTLKLTRKQVMGLITHTDSPYIRALGFMYIRYTQPPTDLWDWFESFLDDEEDLDVKAGGGCVMTIGEMLRSFLTKLEWFSTLFPRIPVPVQKNIDQQIKTRPRKIKKDGKEGAEEIDRHVERRRSRSPRRSLSPRRSPRRSRSRSHHREGHGSSSFDRELEREKERQRLEREAKEREKERRRSRSIDRGLERRHSRSRERHRSRSRSRDRKGDRRDRDREREKENERGRRRDRDYDKERGNDREKERSRERSKERKSVVWQKIKATVFDDCKKEDEWKIMLLDEFTTKLLASCCKMTDLLAEGITVVENIYKNREPVRQMKALYFITPTSKSVDCFLRDFGSKSENKYKAAYIYFTDFCPDSLFNKIKASCSKSIRRCKEINISFLPLESQVYTLDVPDAFYYCYSPDPSNANGKDAIMEAMADQIVTVCATLDENPGVRYKSKPLDNASKLAQLVEKKLENYYKIDEKSLIKGKTHSQLIIIDRGFDPVSTVLHELTFQAMAYDLLPIENDTYKYKTDGKEKEAILEEDDDLWVRIRHRHIAVVLEEIPKLMKEISSTKKATEGKTSLSALAQLMKKMPHFRKQITKQVVHLNLAEDCMNKFKPNIEKLCKTEQDLALGTDAEGQKVKDSMRVLLPVLLNKNHDTYDKIRAILLYIFSINGTTEENLDRLIQNVKIENESDMIRNWSYLGVPIVPPSQQGKPLRKDRSAEETFQLSRWTPFIKDILEDAIENRLDSKEWPYCSQCPAVWNGSGAVSARQKPRANYLEDRKNGSKLIVFVIGGITYSEMRCAYEVSQAHKSCEVIIGSTHILTPKKLLDDIKMLNKPKDKVSFIKDGE</sequence>
<dbReference type="AlphaFoldDB" id="A0A8D1A1Q0"/>
<dbReference type="FunFam" id="1.25.40.60:FF:000004">
    <property type="entry name" value="syntaxin-binding protein 3 isoform X2"/>
    <property type="match status" value="1"/>
</dbReference>
<keyword evidence="6" id="KW-0747">Spliceosome</keyword>
<dbReference type="Proteomes" id="UP000694727">
    <property type="component" value="Unplaced"/>
</dbReference>
<evidence type="ECO:0000256" key="3">
    <source>
        <dbReference type="ARBA" id="ARBA00009884"/>
    </source>
</evidence>
<dbReference type="Gene3D" id="3.40.50.2060">
    <property type="match status" value="1"/>
</dbReference>
<feature type="compositionally biased region" description="Basic and acidic residues" evidence="10">
    <location>
        <begin position="246"/>
        <end position="258"/>
    </location>
</feature>
<dbReference type="SUPFAM" id="SSF56815">
    <property type="entry name" value="Sec1/munc18-like (SM) proteins"/>
    <property type="match status" value="1"/>
</dbReference>
<dbReference type="Gene3D" id="3.90.830.10">
    <property type="entry name" value="Syntaxin Binding Protein 1, Chain A, domain 2"/>
    <property type="match status" value="1"/>
</dbReference>
<feature type="compositionally biased region" description="Basic and acidic residues" evidence="10">
    <location>
        <begin position="294"/>
        <end position="330"/>
    </location>
</feature>
<dbReference type="GO" id="GO:0019905">
    <property type="term" value="F:syntaxin binding"/>
    <property type="evidence" value="ECO:0007669"/>
    <property type="project" value="UniProtKB-ARBA"/>
</dbReference>
<dbReference type="GO" id="GO:0006397">
    <property type="term" value="P:mRNA processing"/>
    <property type="evidence" value="ECO:0007669"/>
    <property type="project" value="UniProtKB-KW"/>
</dbReference>
<dbReference type="GO" id="GO:0008380">
    <property type="term" value="P:RNA splicing"/>
    <property type="evidence" value="ECO:0007669"/>
    <property type="project" value="UniProtKB-KW"/>
</dbReference>
<reference evidence="12" key="1">
    <citation type="submission" date="2025-05" db="UniProtKB">
        <authorList>
            <consortium name="Ensembl"/>
        </authorList>
    </citation>
    <scope>IDENTIFICATION</scope>
</reference>
<name>A0A8D1A1Q0_PIG</name>
<dbReference type="Ensembl" id="ENSSSCT00025018860.1">
    <property type="protein sequence ID" value="ENSSSCP00025007620.1"/>
    <property type="gene ID" value="ENSSSCG00025013268.1"/>
</dbReference>
<evidence type="ECO:0000256" key="7">
    <source>
        <dbReference type="ARBA" id="ARBA00022927"/>
    </source>
</evidence>
<evidence type="ECO:0000256" key="10">
    <source>
        <dbReference type="SAM" id="MobiDB-lite"/>
    </source>
</evidence>
<feature type="compositionally biased region" description="Low complexity" evidence="10">
    <location>
        <begin position="15"/>
        <end position="28"/>
    </location>
</feature>
<keyword evidence="9" id="KW-0539">Nucleus</keyword>
<evidence type="ECO:0000256" key="9">
    <source>
        <dbReference type="ARBA" id="ARBA00023242"/>
    </source>
</evidence>
<dbReference type="Pfam" id="PF03371">
    <property type="entry name" value="PRP38"/>
    <property type="match status" value="1"/>
</dbReference>
<dbReference type="InterPro" id="IPR005037">
    <property type="entry name" value="PRP38"/>
</dbReference>
<evidence type="ECO:0000256" key="8">
    <source>
        <dbReference type="ARBA" id="ARBA00023187"/>
    </source>
</evidence>
<evidence type="ECO:0000256" key="6">
    <source>
        <dbReference type="ARBA" id="ARBA00022728"/>
    </source>
</evidence>
<dbReference type="InterPro" id="IPR043154">
    <property type="entry name" value="Sec-1-like_dom1"/>
</dbReference>
<proteinExistence type="inferred from homology"/>
<feature type="compositionally biased region" description="Basic residues" evidence="10">
    <location>
        <begin position="259"/>
        <end position="287"/>
    </location>
</feature>
<evidence type="ECO:0000313" key="12">
    <source>
        <dbReference type="Ensembl" id="ENSSSCP00035025381.1"/>
    </source>
</evidence>
<keyword evidence="7" id="KW-0653">Protein transport</keyword>
<evidence type="ECO:0000313" key="13">
    <source>
        <dbReference type="Proteomes" id="UP000694720"/>
    </source>
</evidence>
<dbReference type="Gene3D" id="1.25.40.60">
    <property type="match status" value="1"/>
</dbReference>
<feature type="compositionally biased region" description="Polar residues" evidence="10">
    <location>
        <begin position="1"/>
        <end position="14"/>
    </location>
</feature>
<dbReference type="Pfam" id="PF00995">
    <property type="entry name" value="Sec1"/>
    <property type="match status" value="1"/>
</dbReference>
<feature type="region of interest" description="Disordered" evidence="10">
    <location>
        <begin position="1"/>
        <end position="41"/>
    </location>
</feature>
<organism evidence="12 13">
    <name type="scientific">Sus scrofa</name>
    <name type="common">Pig</name>
    <dbReference type="NCBI Taxonomy" id="9823"/>
    <lineage>
        <taxon>Eukaryota</taxon>
        <taxon>Metazoa</taxon>
        <taxon>Chordata</taxon>
        <taxon>Craniata</taxon>
        <taxon>Vertebrata</taxon>
        <taxon>Euteleostomi</taxon>
        <taxon>Mammalia</taxon>
        <taxon>Eutheria</taxon>
        <taxon>Laurasiatheria</taxon>
        <taxon>Artiodactyla</taxon>
        <taxon>Suina</taxon>
        <taxon>Suidae</taxon>
        <taxon>Sus</taxon>
    </lineage>
</organism>
<evidence type="ECO:0000256" key="5">
    <source>
        <dbReference type="ARBA" id="ARBA00022664"/>
    </source>
</evidence>
<dbReference type="InterPro" id="IPR001619">
    <property type="entry name" value="Sec1-like"/>
</dbReference>
<evidence type="ECO:0000256" key="1">
    <source>
        <dbReference type="ARBA" id="ARBA00004123"/>
    </source>
</evidence>
<dbReference type="GO" id="GO:0015031">
    <property type="term" value="P:protein transport"/>
    <property type="evidence" value="ECO:0007669"/>
    <property type="project" value="UniProtKB-KW"/>
</dbReference>
<keyword evidence="5" id="KW-0507">mRNA processing</keyword>
<dbReference type="PANTHER" id="PTHR11679">
    <property type="entry name" value="VESICLE PROTEIN SORTING-ASSOCIATED"/>
    <property type="match status" value="1"/>
</dbReference>
<dbReference type="InterPro" id="IPR043127">
    <property type="entry name" value="Sec-1-like_dom3a"/>
</dbReference>
<dbReference type="GO" id="GO:0016192">
    <property type="term" value="P:vesicle-mediated transport"/>
    <property type="evidence" value="ECO:0007669"/>
    <property type="project" value="InterPro"/>
</dbReference>
<feature type="compositionally biased region" description="Basic residues" evidence="10">
    <location>
        <begin position="331"/>
        <end position="347"/>
    </location>
</feature>
<protein>
    <submittedName>
        <fullName evidence="11">Pre-mRNA processing factor 38B</fullName>
    </submittedName>
    <submittedName>
        <fullName evidence="12">Syntaxin binding protein 3</fullName>
    </submittedName>
</protein>
<keyword evidence="4" id="KW-0813">Transport</keyword>
<dbReference type="FunFam" id="3.90.830.10:FF:000001">
    <property type="entry name" value="syntaxin-binding protein 1 isoform X2"/>
    <property type="match status" value="1"/>
</dbReference>
<keyword evidence="8" id="KW-0508">mRNA splicing</keyword>
<dbReference type="InterPro" id="IPR027482">
    <property type="entry name" value="Sec1-like_dom2"/>
</dbReference>
<feature type="region of interest" description="Disordered" evidence="10">
    <location>
        <begin position="232"/>
        <end position="389"/>
    </location>
</feature>
<comment type="subcellular location">
    <subcellularLocation>
        <location evidence="1">Nucleus</location>
    </subcellularLocation>
</comment>
<evidence type="ECO:0000256" key="2">
    <source>
        <dbReference type="ARBA" id="ARBA00006164"/>
    </source>
</evidence>
<comment type="similarity">
    <text evidence="2">Belongs to the PRP38 family.</text>
</comment>